<feature type="transmembrane region" description="Helical" evidence="5">
    <location>
        <begin position="20"/>
        <end position="41"/>
    </location>
</feature>
<dbReference type="EMBL" id="AP027080">
    <property type="protein sequence ID" value="BDU71574.1"/>
    <property type="molecule type" value="Genomic_DNA"/>
</dbReference>
<evidence type="ECO:0000313" key="8">
    <source>
        <dbReference type="Proteomes" id="UP001238179"/>
    </source>
</evidence>
<evidence type="ECO:0000259" key="6">
    <source>
        <dbReference type="PROSITE" id="PS51012"/>
    </source>
</evidence>
<dbReference type="Pfam" id="PF01061">
    <property type="entry name" value="ABC2_membrane"/>
    <property type="match status" value="1"/>
</dbReference>
<feature type="transmembrane region" description="Helical" evidence="5">
    <location>
        <begin position="225"/>
        <end position="245"/>
    </location>
</feature>
<feature type="transmembrane region" description="Helical" evidence="5">
    <location>
        <begin position="170"/>
        <end position="189"/>
    </location>
</feature>
<gene>
    <name evidence="7" type="ORF">METEAL_07480</name>
</gene>
<name>A0AA48GIE6_9BACT</name>
<keyword evidence="2 5" id="KW-0812">Transmembrane</keyword>
<dbReference type="PANTHER" id="PTHR43332:SF2">
    <property type="entry name" value="INNER MEMBRANE TRANSPORT PERMEASE YADH"/>
    <property type="match status" value="1"/>
</dbReference>
<dbReference type="RefSeq" id="WP_316414462.1">
    <property type="nucleotide sequence ID" value="NZ_AP027080.1"/>
</dbReference>
<keyword evidence="3 5" id="KW-1133">Transmembrane helix</keyword>
<dbReference type="KEGG" id="msil:METEAL_07480"/>
<feature type="transmembrane region" description="Helical" evidence="5">
    <location>
        <begin position="61"/>
        <end position="84"/>
    </location>
</feature>
<evidence type="ECO:0000256" key="4">
    <source>
        <dbReference type="ARBA" id="ARBA00023136"/>
    </source>
</evidence>
<dbReference type="InterPro" id="IPR013525">
    <property type="entry name" value="ABC2_TM"/>
</dbReference>
<feature type="transmembrane region" description="Helical" evidence="5">
    <location>
        <begin position="139"/>
        <end position="163"/>
    </location>
</feature>
<evidence type="ECO:0000256" key="3">
    <source>
        <dbReference type="ARBA" id="ARBA00022989"/>
    </source>
</evidence>
<accession>A0AA48GIE6</accession>
<dbReference type="GO" id="GO:0043190">
    <property type="term" value="C:ATP-binding cassette (ABC) transporter complex"/>
    <property type="evidence" value="ECO:0007669"/>
    <property type="project" value="InterPro"/>
</dbReference>
<keyword evidence="5" id="KW-1003">Cell membrane</keyword>
<dbReference type="InterPro" id="IPR000412">
    <property type="entry name" value="ABC_2_transport"/>
</dbReference>
<feature type="transmembrane region" description="Helical" evidence="5">
    <location>
        <begin position="105"/>
        <end position="133"/>
    </location>
</feature>
<dbReference type="PROSITE" id="PS51012">
    <property type="entry name" value="ABC_TM2"/>
    <property type="match status" value="1"/>
</dbReference>
<evidence type="ECO:0000256" key="1">
    <source>
        <dbReference type="ARBA" id="ARBA00004141"/>
    </source>
</evidence>
<keyword evidence="4 5" id="KW-0472">Membrane</keyword>
<dbReference type="PANTHER" id="PTHR43332">
    <property type="entry name" value="INNER MEMBRANE TRANSPORT PERMEASE YADH-RELATED"/>
    <property type="match status" value="1"/>
</dbReference>
<dbReference type="Proteomes" id="UP001238179">
    <property type="component" value="Chromosome"/>
</dbReference>
<dbReference type="PIRSF" id="PIRSF006648">
    <property type="entry name" value="DrrB"/>
    <property type="match status" value="1"/>
</dbReference>
<protein>
    <recommendedName>
        <fullName evidence="5">Transport permease protein</fullName>
    </recommendedName>
</protein>
<sequence>MPSPWIAFRTLFQREVMRYLKLAVQTLVAPFLSNLLFLSIFGGLMASRSSGPGGGPYVRFLVPGLVVMGTFLSAFQNPLFSLVAMKYQNTLQDLGQYPLSTASKFGAFALAGALRGFLVGVMTFAAAGLFAGYHLGHPVLFWAFLAITSFVAASGGIVAGLFLDSFEKTNFLVALVLTPAMFLAGVFQAPGTSPWLDLIARFNPLAGLVGQGRGLFLGTGGPEPVTVLLGAAFGVASVAMAVWAVDARKGMSVE</sequence>
<dbReference type="InterPro" id="IPR047817">
    <property type="entry name" value="ABC2_TM_bact-type"/>
</dbReference>
<keyword evidence="5" id="KW-0813">Transport</keyword>
<evidence type="ECO:0000256" key="2">
    <source>
        <dbReference type="ARBA" id="ARBA00022692"/>
    </source>
</evidence>
<reference evidence="8" key="1">
    <citation type="journal article" date="2023" name="Int. J. Syst. Evol. Microbiol.">
        <title>Mesoterricola silvestris gen. nov., sp. nov., Mesoterricola sediminis sp. nov., Geothrix oryzae sp. nov., Geothrix edaphica sp. nov., Geothrix rubra sp. nov., and Geothrix limicola sp. nov., six novel members of Acidobacteriota isolated from soils.</title>
        <authorList>
            <person name="Itoh H."/>
            <person name="Sugisawa Y."/>
            <person name="Mise K."/>
            <person name="Xu Z."/>
            <person name="Kuniyasu M."/>
            <person name="Ushijima N."/>
            <person name="Kawano K."/>
            <person name="Kobayashi E."/>
            <person name="Shiratori Y."/>
            <person name="Masuda Y."/>
            <person name="Senoo K."/>
        </authorList>
    </citation>
    <scope>NUCLEOTIDE SEQUENCE [LARGE SCALE GENOMIC DNA]</scope>
    <source>
        <strain evidence="8">W79</strain>
    </source>
</reference>
<dbReference type="AlphaFoldDB" id="A0AA48GIE6"/>
<dbReference type="GO" id="GO:0140359">
    <property type="term" value="F:ABC-type transporter activity"/>
    <property type="evidence" value="ECO:0007669"/>
    <property type="project" value="InterPro"/>
</dbReference>
<dbReference type="InterPro" id="IPR052522">
    <property type="entry name" value="ABC-2_transport_permease"/>
</dbReference>
<comment type="subcellular location">
    <subcellularLocation>
        <location evidence="5">Cell membrane</location>
        <topology evidence="5">Multi-pass membrane protein</topology>
    </subcellularLocation>
    <subcellularLocation>
        <location evidence="1">Membrane</location>
        <topology evidence="1">Multi-pass membrane protein</topology>
    </subcellularLocation>
</comment>
<organism evidence="7 8">
    <name type="scientific">Mesoterricola silvestris</name>
    <dbReference type="NCBI Taxonomy" id="2927979"/>
    <lineage>
        <taxon>Bacteria</taxon>
        <taxon>Pseudomonadati</taxon>
        <taxon>Acidobacteriota</taxon>
        <taxon>Holophagae</taxon>
        <taxon>Holophagales</taxon>
        <taxon>Holophagaceae</taxon>
        <taxon>Mesoterricola</taxon>
    </lineage>
</organism>
<evidence type="ECO:0000313" key="7">
    <source>
        <dbReference type="EMBL" id="BDU71574.1"/>
    </source>
</evidence>
<evidence type="ECO:0000256" key="5">
    <source>
        <dbReference type="RuleBase" id="RU361157"/>
    </source>
</evidence>
<proteinExistence type="inferred from homology"/>
<keyword evidence="8" id="KW-1185">Reference proteome</keyword>
<feature type="domain" description="ABC transmembrane type-2" evidence="6">
    <location>
        <begin position="21"/>
        <end position="248"/>
    </location>
</feature>
<comment type="similarity">
    <text evidence="5">Belongs to the ABC-2 integral membrane protein family.</text>
</comment>